<dbReference type="PANTHER" id="PTHR43270:SF12">
    <property type="entry name" value="SUCCINYL-DIAMINOPIMELATE DESUCCINYLASE"/>
    <property type="match status" value="1"/>
</dbReference>
<dbReference type="NCBIfam" id="NF005478">
    <property type="entry name" value="PRK07079.1"/>
    <property type="match status" value="1"/>
</dbReference>
<keyword evidence="3" id="KW-0378">Hydrolase</keyword>
<dbReference type="GO" id="GO:0008233">
    <property type="term" value="F:peptidase activity"/>
    <property type="evidence" value="ECO:0007669"/>
    <property type="project" value="UniProtKB-KW"/>
</dbReference>
<dbReference type="Gene3D" id="3.30.70.360">
    <property type="match status" value="1"/>
</dbReference>
<proteinExistence type="predicted"/>
<dbReference type="GO" id="GO:0006508">
    <property type="term" value="P:proteolysis"/>
    <property type="evidence" value="ECO:0007669"/>
    <property type="project" value="UniProtKB-KW"/>
</dbReference>
<dbReference type="RefSeq" id="WP_124936990.1">
    <property type="nucleotide sequence ID" value="NZ_RJVQ01000003.1"/>
</dbReference>
<dbReference type="InterPro" id="IPR011650">
    <property type="entry name" value="Peptidase_M20_dimer"/>
</dbReference>
<protein>
    <submittedName>
        <fullName evidence="5">M20 peptidase family dipeptidase</fullName>
    </submittedName>
</protein>
<sequence length="472" mass="51146">MSREQAIRTVTELYESGAFLKLLSDRVQIHSESQTPDGFPALSTYLESNIIPYLEAMGFTCEIMANPSSDDPSAWPLLLAERIESPELLTVLTYGHGDVVRGYDDQWRTGLTPWDVIVEGDKWYGRGTADNKGQHTVNFAALKAVMDARDGSLGFNVKVLLEMGEEAGSPGLKTFCETYKDRLKADLFIASDGPRAGAELPTLFLGSRGSLNFDLTVNCREGAHHSGNWGGLLVNSATRLMNAWSTLIDAKGRILVPKLLPPAIPDIVSAAVKDIPVGQGKDDPEIALDWGEPGLTPAERVFGWNTLEILACKAGNPDAPANAIPGKASIHAQIRYVVGSDDDHFLEAIRDHLSANGFDDVEVTPAGVVKMEATRLDPSDLWVKWALNSIESTTRKSPTLLPNLGGSIPNDSFALTLGLPTLWIPHSYPACLQHGPNEHMLGSVALEALQVMAGVFWDLAEQGLSIKEQRNG</sequence>
<evidence type="ECO:0000313" key="5">
    <source>
        <dbReference type="EMBL" id="RQW63528.1"/>
    </source>
</evidence>
<dbReference type="AlphaFoldDB" id="A0A3N9TGW8"/>
<dbReference type="EMBL" id="RJVQ01000003">
    <property type="protein sequence ID" value="RQW63528.1"/>
    <property type="molecule type" value="Genomic_DNA"/>
</dbReference>
<accession>A0A3N9TGW8</accession>
<reference evidence="5 6" key="1">
    <citation type="submission" date="2018-11" db="EMBL/GenBank/DDBJ databases">
        <title>Vibrio LJC006 sp. nov., isolated from seawater during the bloom of the enteromorpha.</title>
        <authorList>
            <person name="Liang J."/>
        </authorList>
    </citation>
    <scope>NUCLEOTIDE SEQUENCE [LARGE SCALE GENOMIC DNA]</scope>
    <source>
        <strain evidence="5 6">LJC006</strain>
    </source>
</reference>
<dbReference type="OrthoDB" id="9761532at2"/>
<dbReference type="PANTHER" id="PTHR43270">
    <property type="entry name" value="BETA-ALA-HIS DIPEPTIDASE"/>
    <property type="match status" value="1"/>
</dbReference>
<gene>
    <name evidence="5" type="ORF">EES38_09790</name>
</gene>
<evidence type="ECO:0000259" key="4">
    <source>
        <dbReference type="Pfam" id="PF07687"/>
    </source>
</evidence>
<evidence type="ECO:0000256" key="1">
    <source>
        <dbReference type="ARBA" id="ARBA00022670"/>
    </source>
</evidence>
<dbReference type="Proteomes" id="UP000281112">
    <property type="component" value="Unassembled WGS sequence"/>
</dbReference>
<dbReference type="SUPFAM" id="SSF53187">
    <property type="entry name" value="Zn-dependent exopeptidases"/>
    <property type="match status" value="1"/>
</dbReference>
<organism evidence="5 6">
    <name type="scientific">Vibrio viridaestus</name>
    <dbReference type="NCBI Taxonomy" id="2487322"/>
    <lineage>
        <taxon>Bacteria</taxon>
        <taxon>Pseudomonadati</taxon>
        <taxon>Pseudomonadota</taxon>
        <taxon>Gammaproteobacteria</taxon>
        <taxon>Vibrionales</taxon>
        <taxon>Vibrionaceae</taxon>
        <taxon>Vibrio</taxon>
    </lineage>
</organism>
<evidence type="ECO:0000256" key="3">
    <source>
        <dbReference type="ARBA" id="ARBA00022801"/>
    </source>
</evidence>
<name>A0A3N9TGW8_9VIBR</name>
<evidence type="ECO:0000256" key="2">
    <source>
        <dbReference type="ARBA" id="ARBA00022723"/>
    </source>
</evidence>
<dbReference type="InterPro" id="IPR051458">
    <property type="entry name" value="Cyt/Met_Dipeptidase"/>
</dbReference>
<evidence type="ECO:0000313" key="6">
    <source>
        <dbReference type="Proteomes" id="UP000281112"/>
    </source>
</evidence>
<dbReference type="InterPro" id="IPR002933">
    <property type="entry name" value="Peptidase_M20"/>
</dbReference>
<feature type="domain" description="Peptidase M20 dimerisation" evidence="4">
    <location>
        <begin position="206"/>
        <end position="356"/>
    </location>
</feature>
<dbReference type="Gene3D" id="3.40.630.10">
    <property type="entry name" value="Zn peptidases"/>
    <property type="match status" value="1"/>
</dbReference>
<dbReference type="GO" id="GO:0046872">
    <property type="term" value="F:metal ion binding"/>
    <property type="evidence" value="ECO:0007669"/>
    <property type="project" value="UniProtKB-KW"/>
</dbReference>
<dbReference type="Pfam" id="PF01546">
    <property type="entry name" value="Peptidase_M20"/>
    <property type="match status" value="1"/>
</dbReference>
<keyword evidence="2" id="KW-0479">Metal-binding</keyword>
<comment type="caution">
    <text evidence="5">The sequence shown here is derived from an EMBL/GenBank/DDBJ whole genome shotgun (WGS) entry which is preliminary data.</text>
</comment>
<dbReference type="Pfam" id="PF07687">
    <property type="entry name" value="M20_dimer"/>
    <property type="match status" value="1"/>
</dbReference>
<keyword evidence="6" id="KW-1185">Reference proteome</keyword>
<keyword evidence="1" id="KW-0645">Protease</keyword>